<proteinExistence type="predicted"/>
<evidence type="ECO:0000313" key="4">
    <source>
        <dbReference type="Proteomes" id="UP000297014"/>
    </source>
</evidence>
<evidence type="ECO:0000313" key="1">
    <source>
        <dbReference type="EMBL" id="KGA97882.1"/>
    </source>
</evidence>
<dbReference type="Proteomes" id="UP000297014">
    <property type="component" value="Unassembled WGS sequence"/>
</dbReference>
<keyword evidence="3" id="KW-1185">Reference proteome</keyword>
<evidence type="ECO:0000313" key="2">
    <source>
        <dbReference type="EMBL" id="THG91500.1"/>
    </source>
</evidence>
<gene>
    <name evidence="2" type="ORF">AJ85_04515</name>
    <name evidence="1" type="ORF">BALCAV_0207560</name>
</gene>
<sequence length="154" mass="18903">MELLTKRPFVYMITMTAVFLMFQSVAFAEGEPPTEQREKSGHHQYHKDFIVHLDYYYELLAQKFAPEQVEKWNEIRQQRKVLMKQWREHQKHKDDDLNEHTEKGEWKEAHKELLQKFNEAVELRDEAKIKKILPQLFEHYEKMNQMLEEKLKQE</sequence>
<organism evidence="1 3">
    <name type="scientific">Alkalihalobacillus alcalophilus ATCC 27647 = CGMCC 1.3604</name>
    <dbReference type="NCBI Taxonomy" id="1218173"/>
    <lineage>
        <taxon>Bacteria</taxon>
        <taxon>Bacillati</taxon>
        <taxon>Bacillota</taxon>
        <taxon>Bacilli</taxon>
        <taxon>Bacillales</taxon>
        <taxon>Bacillaceae</taxon>
        <taxon>Alkalihalobacillus</taxon>
    </lineage>
</organism>
<dbReference type="EMBL" id="JALP01000066">
    <property type="protein sequence ID" value="THG91500.1"/>
    <property type="molecule type" value="Genomic_DNA"/>
</dbReference>
<dbReference type="RefSeq" id="WP_004427677.1">
    <property type="nucleotide sequence ID" value="NZ_ALPT02000019.1"/>
</dbReference>
<protein>
    <submittedName>
        <fullName evidence="1">Uncharacterized protein</fullName>
    </submittedName>
</protein>
<name>A0A094YWI2_ALKAL</name>
<dbReference type="EMBL" id="ALPT02000019">
    <property type="protein sequence ID" value="KGA97882.1"/>
    <property type="molecule type" value="Genomic_DNA"/>
</dbReference>
<dbReference type="AlphaFoldDB" id="A0A094YWI2"/>
<dbReference type="Proteomes" id="UP000002754">
    <property type="component" value="Unassembled WGS sequence"/>
</dbReference>
<accession>A0A094YWI2</accession>
<dbReference type="OrthoDB" id="2871307at2"/>
<comment type="caution">
    <text evidence="1">The sequence shown here is derived from an EMBL/GenBank/DDBJ whole genome shotgun (WGS) entry which is preliminary data.</text>
</comment>
<evidence type="ECO:0000313" key="3">
    <source>
        <dbReference type="Proteomes" id="UP000002754"/>
    </source>
</evidence>
<reference evidence="2 4" key="2">
    <citation type="submission" date="2014-01" db="EMBL/GenBank/DDBJ databases">
        <title>Draft genome sequencing of Bacillus alcalophilus CGMCC 1.3604.</title>
        <authorList>
            <person name="Yang J."/>
            <person name="Diao L."/>
            <person name="Yang S."/>
        </authorList>
    </citation>
    <scope>NUCLEOTIDE SEQUENCE [LARGE SCALE GENOMIC DNA]</scope>
    <source>
        <strain evidence="2 4">CGMCC 1.3604</strain>
    </source>
</reference>
<dbReference type="eggNOG" id="ENOG5030CYH">
    <property type="taxonomic scope" value="Bacteria"/>
</dbReference>
<reference evidence="1 3" key="1">
    <citation type="journal article" date="2014" name="Genome Announc.">
        <title>Draft Genome Sequence of Bacillus alcalophilus AV1934, a Classic Alkaliphile Isolated from Human Feces in 1934.</title>
        <authorList>
            <person name="Attie O."/>
            <person name="Jayaprakash A."/>
            <person name="Shah H."/>
            <person name="Paulsen I.T."/>
            <person name="Morino M."/>
            <person name="Takahashi Y."/>
            <person name="Narumi I."/>
            <person name="Sachidanandam R."/>
            <person name="Satoh K."/>
            <person name="Ito M."/>
            <person name="Krulwich T.A."/>
        </authorList>
    </citation>
    <scope>NUCLEOTIDE SEQUENCE [LARGE SCALE GENOMIC DNA]</scope>
    <source>
        <strain evidence="1 3">AV1934</strain>
    </source>
</reference>